<dbReference type="EMBL" id="PNYA01000022">
    <property type="protein sequence ID" value="PMS16883.1"/>
    <property type="molecule type" value="Genomic_DNA"/>
</dbReference>
<evidence type="ECO:0000256" key="4">
    <source>
        <dbReference type="ARBA" id="ARBA00023136"/>
    </source>
</evidence>
<comment type="caution">
    <text evidence="7">The sequence shown here is derived from an EMBL/GenBank/DDBJ whole genome shotgun (WGS) entry which is preliminary data.</text>
</comment>
<feature type="transmembrane region" description="Helical" evidence="6">
    <location>
        <begin position="73"/>
        <end position="95"/>
    </location>
</feature>
<evidence type="ECO:0000256" key="6">
    <source>
        <dbReference type="SAM" id="Phobius"/>
    </source>
</evidence>
<protein>
    <submittedName>
        <fullName evidence="7">Uncharacterized protein</fullName>
    </submittedName>
</protein>
<dbReference type="Proteomes" id="UP000235616">
    <property type="component" value="Unassembled WGS sequence"/>
</dbReference>
<comment type="subcellular location">
    <subcellularLocation>
        <location evidence="1">Membrane</location>
        <topology evidence="1">Multi-pass membrane protein</topology>
    </subcellularLocation>
</comment>
<dbReference type="InterPro" id="IPR001046">
    <property type="entry name" value="NRAMP_fam"/>
</dbReference>
<dbReference type="GO" id="GO:0016020">
    <property type="term" value="C:membrane"/>
    <property type="evidence" value="ECO:0007669"/>
    <property type="project" value="UniProtKB-SubCell"/>
</dbReference>
<sequence>MGVRHACGERAVLSVRRGAAARVRAHRGCDGPRTHREPQGSRRAPGALFRGRAVLAGQPAEHRRQHHGNGHRHYARIVQWLAVGLFMYAGVAWVADTPWDRVALRSFVPHFEWSKAFLEMLLAVLGTTISPYLLFSQAEQEVESLNMRIARRPRAQARRRTRQ</sequence>
<evidence type="ECO:0000256" key="2">
    <source>
        <dbReference type="ARBA" id="ARBA00022692"/>
    </source>
</evidence>
<feature type="compositionally biased region" description="Basic and acidic residues" evidence="5">
    <location>
        <begin position="27"/>
        <end position="40"/>
    </location>
</feature>
<gene>
    <name evidence="7" type="ORF">C0Z18_22345</name>
</gene>
<evidence type="ECO:0000313" key="8">
    <source>
        <dbReference type="Proteomes" id="UP000235616"/>
    </source>
</evidence>
<reference evidence="7 8" key="1">
    <citation type="submission" date="2018-01" db="EMBL/GenBank/DDBJ databases">
        <title>Whole genome analyses suggest that Burkholderia sensu lato contains two further novel genera in the rhizoxinica-symbiotica group Mycetohabitans gen. nov., and Trinickia gen. nov.: implications for the evolution of diazotrophy and nodulation in the Burkholderiaceae.</title>
        <authorList>
            <person name="Estrada-de los Santos P."/>
            <person name="Palmer M."/>
            <person name="Chavez-Ramirez B."/>
            <person name="Beukes C."/>
            <person name="Steenkamp E.T."/>
            <person name="Hirsch A.M."/>
            <person name="Manyaka P."/>
            <person name="Maluk M."/>
            <person name="Lafos M."/>
            <person name="Crook M."/>
            <person name="Gross E."/>
            <person name="Simon M.F."/>
            <person name="Bueno dos Reis Junior F."/>
            <person name="Poole P.S."/>
            <person name="Venter S.N."/>
            <person name="James E.K."/>
        </authorList>
    </citation>
    <scope>NUCLEOTIDE SEQUENCE [LARGE SCALE GENOMIC DNA]</scope>
    <source>
        <strain evidence="7 8">GIMN1.004</strain>
    </source>
</reference>
<organism evidence="7 8">
    <name type="scientific">Trinickia dabaoshanensis</name>
    <dbReference type="NCBI Taxonomy" id="564714"/>
    <lineage>
        <taxon>Bacteria</taxon>
        <taxon>Pseudomonadati</taxon>
        <taxon>Pseudomonadota</taxon>
        <taxon>Betaproteobacteria</taxon>
        <taxon>Burkholderiales</taxon>
        <taxon>Burkholderiaceae</taxon>
        <taxon>Trinickia</taxon>
    </lineage>
</organism>
<dbReference type="Pfam" id="PF01566">
    <property type="entry name" value="Nramp"/>
    <property type="match status" value="1"/>
</dbReference>
<evidence type="ECO:0000256" key="1">
    <source>
        <dbReference type="ARBA" id="ARBA00004141"/>
    </source>
</evidence>
<keyword evidence="8" id="KW-1185">Reference proteome</keyword>
<proteinExistence type="predicted"/>
<feature type="transmembrane region" description="Helical" evidence="6">
    <location>
        <begin position="115"/>
        <end position="135"/>
    </location>
</feature>
<evidence type="ECO:0000256" key="3">
    <source>
        <dbReference type="ARBA" id="ARBA00022989"/>
    </source>
</evidence>
<feature type="region of interest" description="Disordered" evidence="5">
    <location>
        <begin position="24"/>
        <end position="44"/>
    </location>
</feature>
<evidence type="ECO:0000313" key="7">
    <source>
        <dbReference type="EMBL" id="PMS16883.1"/>
    </source>
</evidence>
<keyword evidence="3 6" id="KW-1133">Transmembrane helix</keyword>
<dbReference type="GO" id="GO:0046873">
    <property type="term" value="F:metal ion transmembrane transporter activity"/>
    <property type="evidence" value="ECO:0007669"/>
    <property type="project" value="InterPro"/>
</dbReference>
<dbReference type="AlphaFoldDB" id="A0A2N7VIB2"/>
<keyword evidence="2 6" id="KW-0812">Transmembrane</keyword>
<evidence type="ECO:0000256" key="5">
    <source>
        <dbReference type="SAM" id="MobiDB-lite"/>
    </source>
</evidence>
<keyword evidence="4 6" id="KW-0472">Membrane</keyword>
<accession>A0A2N7VIB2</accession>
<name>A0A2N7VIB2_9BURK</name>